<organism evidence="2 3">
    <name type="scientific">Scandinavium hiltneri</name>
    <dbReference type="NCBI Taxonomy" id="2926519"/>
    <lineage>
        <taxon>Bacteria</taxon>
        <taxon>Pseudomonadati</taxon>
        <taxon>Pseudomonadota</taxon>
        <taxon>Gammaproteobacteria</taxon>
        <taxon>Enterobacterales</taxon>
        <taxon>Enterobacteriaceae</taxon>
        <taxon>Scandinavium</taxon>
    </lineage>
</organism>
<feature type="signal peptide" evidence="1">
    <location>
        <begin position="1"/>
        <end position="17"/>
    </location>
</feature>
<feature type="chain" id="PRO_5045327087" description="Type 1 fimbrial protein" evidence="1">
    <location>
        <begin position="18"/>
        <end position="226"/>
    </location>
</feature>
<evidence type="ECO:0008006" key="4">
    <source>
        <dbReference type="Google" id="ProtNLM"/>
    </source>
</evidence>
<dbReference type="RefSeq" id="WP_258989035.1">
    <property type="nucleotide sequence ID" value="NZ_JALIGE010000075.1"/>
</dbReference>
<protein>
    <recommendedName>
        <fullName evidence="4">Type 1 fimbrial protein</fullName>
    </recommendedName>
</protein>
<evidence type="ECO:0000313" key="2">
    <source>
        <dbReference type="EMBL" id="MCS2162479.1"/>
    </source>
</evidence>
<sequence>MKRFLYLLGIFTLNVQANVPDNAPNVLVMDFSATLKNYTCLFSITGASSASTPVIDNIAANINFGSINFSDLENNGQQSSIDRSLTLEIRGCEDIAPEDPASKQMTLSLVESSTSTCLSYSPQPALSTPEIAPGYKQLTGVQILFALQQGQPWQTLPVTGSAYPNCLAGTEAAFNLKELSERTEGGVPVYSLPMQARLIPVSPWVANSYVMLGSYTVPVQLAITYY</sequence>
<evidence type="ECO:0000256" key="1">
    <source>
        <dbReference type="SAM" id="SignalP"/>
    </source>
</evidence>
<keyword evidence="3" id="KW-1185">Reference proteome</keyword>
<gene>
    <name evidence="2" type="ORF">MUU47_15385</name>
</gene>
<evidence type="ECO:0000313" key="3">
    <source>
        <dbReference type="Proteomes" id="UP001205357"/>
    </source>
</evidence>
<reference evidence="2 3" key="1">
    <citation type="submission" date="2022-04" db="EMBL/GenBank/DDBJ databases">
        <title>Proposal of a three novel species of Scandinavium, Scandinavium hiltneri, Scandinavium manionii, Scandinavium tedordense.</title>
        <authorList>
            <person name="Maddock D.W."/>
            <person name="Brady C.L."/>
            <person name="Denman S."/>
            <person name="Arnold D."/>
        </authorList>
    </citation>
    <scope>NUCLEOTIDE SEQUENCE [LARGE SCALE GENOMIC DNA]</scope>
    <source>
        <strain evidence="2 3">H11S7</strain>
    </source>
</reference>
<proteinExistence type="predicted"/>
<comment type="caution">
    <text evidence="2">The sequence shown here is derived from an EMBL/GenBank/DDBJ whole genome shotgun (WGS) entry which is preliminary data.</text>
</comment>
<dbReference type="EMBL" id="JALIGE010000075">
    <property type="protein sequence ID" value="MCS2162479.1"/>
    <property type="molecule type" value="Genomic_DNA"/>
</dbReference>
<dbReference type="Proteomes" id="UP001205357">
    <property type="component" value="Unassembled WGS sequence"/>
</dbReference>
<accession>A0ABT2E3L9</accession>
<keyword evidence="1" id="KW-0732">Signal</keyword>
<name>A0ABT2E3L9_9ENTR</name>